<feature type="region of interest" description="Disordered" evidence="1">
    <location>
        <begin position="388"/>
        <end position="456"/>
    </location>
</feature>
<sequence length="474" mass="52298">MASALTFPSAGTSSSITLDVPPPSQEPYVARATVPNVFVIPPEEEQDENPPFCYFDAAEAEHEVYSTTPDLEALETALHFYQQIDNRAPTFRRSLQNDSQETIVLPRRGSLAVIRENTLEEKSRRRVMDEDVIEVVKLRRSEGRNDAGEIQVQGMKKSRTFKLRATEALKSIKNVGKMPRRTSASSSTSSSGSGENVRPGRSSEQAALPDTVPRPSTPKLPRRKSLTLSQVFTFSQNHRPVAPEADPEPPTCSPDVERARHSEGDIMRETLPRPSSPNLSRRKSLTFAQFFTFSPNHQPTLTESDVDSLGMSAEGSPLPKRYNMQTMPAIASPSKARSRPLHPSPSIEDYGQVRSAAPTTPVPPSRLSKRRSFRNRISVLDLQKLFTQGSSSAAPEEPARRDSDTAGSSELAASTSTFSSSYSLISAGSLSEDELPRRSEDRVPSEDPFGGDLDTEMHLDSLHFDSLHFDPDEF</sequence>
<gene>
    <name evidence="2" type="ORF">EVJ58_g731</name>
</gene>
<evidence type="ECO:0000313" key="3">
    <source>
        <dbReference type="Proteomes" id="UP000298390"/>
    </source>
</evidence>
<dbReference type="AlphaFoldDB" id="A0A4Y9Z250"/>
<comment type="caution">
    <text evidence="2">The sequence shown here is derived from an EMBL/GenBank/DDBJ whole genome shotgun (WGS) entry which is preliminary data.</text>
</comment>
<dbReference type="Proteomes" id="UP000298390">
    <property type="component" value="Unassembled WGS sequence"/>
</dbReference>
<protein>
    <submittedName>
        <fullName evidence="2">Uncharacterized protein</fullName>
    </submittedName>
</protein>
<feature type="region of interest" description="Disordered" evidence="1">
    <location>
        <begin position="171"/>
        <end position="225"/>
    </location>
</feature>
<feature type="region of interest" description="Disordered" evidence="1">
    <location>
        <begin position="331"/>
        <end position="373"/>
    </location>
</feature>
<feature type="compositionally biased region" description="Basic and acidic residues" evidence="1">
    <location>
        <begin position="434"/>
        <end position="445"/>
    </location>
</feature>
<accession>A0A4Y9Z250</accession>
<reference evidence="2 3" key="1">
    <citation type="submission" date="2019-01" db="EMBL/GenBank/DDBJ databases">
        <title>Genome sequencing of the rare red list fungi Fomitopsis rosea.</title>
        <authorList>
            <person name="Buettner E."/>
            <person name="Kellner H."/>
        </authorList>
    </citation>
    <scope>NUCLEOTIDE SEQUENCE [LARGE SCALE GENOMIC DNA]</scope>
    <source>
        <strain evidence="2 3">DSM 105464</strain>
    </source>
</reference>
<organism evidence="2 3">
    <name type="scientific">Rhodofomes roseus</name>
    <dbReference type="NCBI Taxonomy" id="34475"/>
    <lineage>
        <taxon>Eukaryota</taxon>
        <taxon>Fungi</taxon>
        <taxon>Dikarya</taxon>
        <taxon>Basidiomycota</taxon>
        <taxon>Agaricomycotina</taxon>
        <taxon>Agaricomycetes</taxon>
        <taxon>Polyporales</taxon>
        <taxon>Rhodofomes</taxon>
    </lineage>
</organism>
<feature type="region of interest" description="Disordered" evidence="1">
    <location>
        <begin position="238"/>
        <end position="262"/>
    </location>
</feature>
<dbReference type="EMBL" id="SEKV01000020">
    <property type="protein sequence ID" value="TFY68916.1"/>
    <property type="molecule type" value="Genomic_DNA"/>
</dbReference>
<evidence type="ECO:0000313" key="2">
    <source>
        <dbReference type="EMBL" id="TFY68916.1"/>
    </source>
</evidence>
<evidence type="ECO:0000256" key="1">
    <source>
        <dbReference type="SAM" id="MobiDB-lite"/>
    </source>
</evidence>
<proteinExistence type="predicted"/>
<name>A0A4Y9Z250_9APHY</name>
<feature type="region of interest" description="Disordered" evidence="1">
    <location>
        <begin position="1"/>
        <end position="25"/>
    </location>
</feature>
<feature type="compositionally biased region" description="Low complexity" evidence="1">
    <location>
        <begin position="182"/>
        <end position="194"/>
    </location>
</feature>
<feature type="compositionally biased region" description="Low complexity" evidence="1">
    <location>
        <begin position="408"/>
        <end position="430"/>
    </location>
</feature>